<gene>
    <name evidence="9" type="ORF">B4U79_04308</name>
</gene>
<dbReference type="STRING" id="1965070.A0A443R683"/>
<proteinExistence type="inferred from homology"/>
<evidence type="ECO:0000313" key="10">
    <source>
        <dbReference type="Proteomes" id="UP000285301"/>
    </source>
</evidence>
<keyword evidence="4" id="KW-1003">Cell membrane</keyword>
<comment type="subcellular location">
    <subcellularLocation>
        <location evidence="1">Cell membrane</location>
        <topology evidence="1">Multi-pass membrane protein</topology>
    </subcellularLocation>
</comment>
<dbReference type="Proteomes" id="UP000285301">
    <property type="component" value="Unassembled WGS sequence"/>
</dbReference>
<sequence>MKRLKNENQNTKCETKSEIVRLEKHLDLSGAVALIVGSIVGSGIFVSPKGVLQEAGSMGMALVIWAASGILSMIGAICYAELGTMILESGCDYAYIKRAFGHLPAFLFLWVSVLIIIPANNAIAGLTFATYILQPLFPYCTPPESAIRIIAFLVISFLTFVNCVNVKWTTKVQVIFTLAKVFALMAIIAVGILELIFGDVKNYNDMFKGTITSPGHIALSFYSGLYSYGGWNAVNFVTEELKKPFKNLPRSILISMPIVTIIYLLTNLSYFVVLSSDGILTSNAVAVTFGEMTIGCMAWTMSLCVALSTFGCLNGTLFASSRLMFVGARYGHLPSILASVNIKYRTPITTLLFMCFTSSLYLLTTGVYTLINYTAFVTWFFVALSVAALLWLRVSKPEIKRPIKVNIAFPILFFFVCVFLVTFPFYLMTFEATLGALITLSGVPIYFLAIYCQKSSIKFFDQVLPSLSNCFQRLFFSDLTEKFD</sequence>
<dbReference type="Pfam" id="PF13520">
    <property type="entry name" value="AA_permease_2"/>
    <property type="match status" value="1"/>
</dbReference>
<evidence type="ECO:0000256" key="4">
    <source>
        <dbReference type="ARBA" id="ARBA00022475"/>
    </source>
</evidence>
<dbReference type="InterPro" id="IPR050598">
    <property type="entry name" value="AminoAcid_Transporter"/>
</dbReference>
<keyword evidence="10" id="KW-1185">Reference proteome</keyword>
<evidence type="ECO:0000313" key="9">
    <source>
        <dbReference type="EMBL" id="RWS10776.1"/>
    </source>
</evidence>
<dbReference type="FunFam" id="1.20.1740.10:FF:000003">
    <property type="entry name" value="Y+L amino acid transporter 1 isoform X1"/>
    <property type="match status" value="1"/>
</dbReference>
<feature type="transmembrane region" description="Helical" evidence="8">
    <location>
        <begin position="217"/>
        <end position="238"/>
    </location>
</feature>
<dbReference type="GO" id="GO:0015179">
    <property type="term" value="F:L-amino acid transmembrane transporter activity"/>
    <property type="evidence" value="ECO:0007669"/>
    <property type="project" value="TreeGrafter"/>
</dbReference>
<feature type="transmembrane region" description="Helical" evidence="8">
    <location>
        <begin position="351"/>
        <end position="371"/>
    </location>
</feature>
<dbReference type="PANTHER" id="PTHR11785">
    <property type="entry name" value="AMINO ACID TRANSPORTER"/>
    <property type="match status" value="1"/>
</dbReference>
<feature type="transmembrane region" description="Helical" evidence="8">
    <location>
        <begin position="407"/>
        <end position="427"/>
    </location>
</feature>
<dbReference type="PANTHER" id="PTHR11785:SF528">
    <property type="entry name" value="AMINO ACID TRANSPORTER PROTEIN JHI-21"/>
    <property type="match status" value="1"/>
</dbReference>
<feature type="transmembrane region" description="Helical" evidence="8">
    <location>
        <begin position="292"/>
        <end position="319"/>
    </location>
</feature>
<keyword evidence="5 8" id="KW-0812">Transmembrane</keyword>
<evidence type="ECO:0000256" key="1">
    <source>
        <dbReference type="ARBA" id="ARBA00004651"/>
    </source>
</evidence>
<comment type="similarity">
    <text evidence="2">Belongs to the amino acid-polyamine-organocation (APC) superfamily. L-type amino acid transporter (LAT) (TC 2.A.3.8) family.</text>
</comment>
<comment type="caution">
    <text evidence="9">The sequence shown here is derived from an EMBL/GenBank/DDBJ whole genome shotgun (WGS) entry which is preliminary data.</text>
</comment>
<feature type="transmembrane region" description="Helical" evidence="8">
    <location>
        <begin position="433"/>
        <end position="452"/>
    </location>
</feature>
<dbReference type="OrthoDB" id="3257095at2759"/>
<dbReference type="AlphaFoldDB" id="A0A443R683"/>
<evidence type="ECO:0000256" key="2">
    <source>
        <dbReference type="ARBA" id="ARBA00007040"/>
    </source>
</evidence>
<name>A0A443R683_9ACAR</name>
<evidence type="ECO:0000256" key="6">
    <source>
        <dbReference type="ARBA" id="ARBA00022989"/>
    </source>
</evidence>
<evidence type="ECO:0000256" key="3">
    <source>
        <dbReference type="ARBA" id="ARBA00022448"/>
    </source>
</evidence>
<protein>
    <submittedName>
        <fullName evidence="9">Large neutral amino acids transporter small subunit 2-like protein</fullName>
    </submittedName>
</protein>
<keyword evidence="7 8" id="KW-0472">Membrane</keyword>
<reference evidence="9 10" key="1">
    <citation type="journal article" date="2018" name="Gigascience">
        <title>Genomes of trombidid mites reveal novel predicted allergens and laterally-transferred genes associated with secondary metabolism.</title>
        <authorList>
            <person name="Dong X."/>
            <person name="Chaisiri K."/>
            <person name="Xia D."/>
            <person name="Armstrong S.D."/>
            <person name="Fang Y."/>
            <person name="Donnelly M.J."/>
            <person name="Kadowaki T."/>
            <person name="McGarry J.W."/>
            <person name="Darby A.C."/>
            <person name="Makepeace B.L."/>
        </authorList>
    </citation>
    <scope>NUCLEOTIDE SEQUENCE [LARGE SCALE GENOMIC DNA]</scope>
    <source>
        <strain evidence="9">UoL-WK</strain>
    </source>
</reference>
<feature type="transmembrane region" description="Helical" evidence="8">
    <location>
        <begin position="103"/>
        <end position="133"/>
    </location>
</feature>
<keyword evidence="6 8" id="KW-1133">Transmembrane helix</keyword>
<dbReference type="InterPro" id="IPR002293">
    <property type="entry name" value="AA/rel_permease1"/>
</dbReference>
<organism evidence="9 10">
    <name type="scientific">Dinothrombium tinctorium</name>
    <dbReference type="NCBI Taxonomy" id="1965070"/>
    <lineage>
        <taxon>Eukaryota</taxon>
        <taxon>Metazoa</taxon>
        <taxon>Ecdysozoa</taxon>
        <taxon>Arthropoda</taxon>
        <taxon>Chelicerata</taxon>
        <taxon>Arachnida</taxon>
        <taxon>Acari</taxon>
        <taxon>Acariformes</taxon>
        <taxon>Trombidiformes</taxon>
        <taxon>Prostigmata</taxon>
        <taxon>Anystina</taxon>
        <taxon>Parasitengona</taxon>
        <taxon>Trombidioidea</taxon>
        <taxon>Trombidiidae</taxon>
        <taxon>Dinothrombium</taxon>
    </lineage>
</organism>
<feature type="transmembrane region" description="Helical" evidence="8">
    <location>
        <begin position="377"/>
        <end position="395"/>
    </location>
</feature>
<evidence type="ECO:0000256" key="8">
    <source>
        <dbReference type="SAM" id="Phobius"/>
    </source>
</evidence>
<feature type="transmembrane region" description="Helical" evidence="8">
    <location>
        <begin position="178"/>
        <end position="197"/>
    </location>
</feature>
<dbReference type="GO" id="GO:0005886">
    <property type="term" value="C:plasma membrane"/>
    <property type="evidence" value="ECO:0007669"/>
    <property type="project" value="UniProtKB-SubCell"/>
</dbReference>
<feature type="transmembrane region" description="Helical" evidence="8">
    <location>
        <begin position="26"/>
        <end position="46"/>
    </location>
</feature>
<evidence type="ECO:0000256" key="7">
    <source>
        <dbReference type="ARBA" id="ARBA00023136"/>
    </source>
</evidence>
<feature type="transmembrane region" description="Helical" evidence="8">
    <location>
        <begin position="58"/>
        <end position="82"/>
    </location>
</feature>
<dbReference type="EMBL" id="NCKU01001967">
    <property type="protein sequence ID" value="RWS10776.1"/>
    <property type="molecule type" value="Genomic_DNA"/>
</dbReference>
<evidence type="ECO:0000256" key="5">
    <source>
        <dbReference type="ARBA" id="ARBA00022692"/>
    </source>
</evidence>
<accession>A0A443R683</accession>
<dbReference type="Gene3D" id="1.20.1740.10">
    <property type="entry name" value="Amino acid/polyamine transporter I"/>
    <property type="match status" value="1"/>
</dbReference>
<dbReference type="PIRSF" id="PIRSF006060">
    <property type="entry name" value="AA_transporter"/>
    <property type="match status" value="1"/>
</dbReference>
<feature type="transmembrane region" description="Helical" evidence="8">
    <location>
        <begin position="250"/>
        <end position="272"/>
    </location>
</feature>
<keyword evidence="3" id="KW-0813">Transport</keyword>
<feature type="transmembrane region" description="Helical" evidence="8">
    <location>
        <begin position="145"/>
        <end position="166"/>
    </location>
</feature>